<protein>
    <submittedName>
        <fullName evidence="4">Alpha/beta hydrolase</fullName>
    </submittedName>
</protein>
<dbReference type="PANTHER" id="PTHR48081">
    <property type="entry name" value="AB HYDROLASE SUPERFAMILY PROTEIN C4A8.06C"/>
    <property type="match status" value="1"/>
</dbReference>
<dbReference type="InterPro" id="IPR049492">
    <property type="entry name" value="BD-FAE-like_dom"/>
</dbReference>
<evidence type="ECO:0000259" key="3">
    <source>
        <dbReference type="Pfam" id="PF20434"/>
    </source>
</evidence>
<comment type="caution">
    <text evidence="4">The sequence shown here is derived from an EMBL/GenBank/DDBJ whole genome shotgun (WGS) entry which is preliminary data.</text>
</comment>
<gene>
    <name evidence="4" type="ORF">ACFOEB_16875</name>
</gene>
<keyword evidence="1 4" id="KW-0378">Hydrolase</keyword>
<dbReference type="Proteomes" id="UP001595548">
    <property type="component" value="Unassembled WGS sequence"/>
</dbReference>
<dbReference type="SUPFAM" id="SSF53474">
    <property type="entry name" value="alpha/beta-Hydrolases"/>
    <property type="match status" value="1"/>
</dbReference>
<evidence type="ECO:0000313" key="5">
    <source>
        <dbReference type="Proteomes" id="UP001595548"/>
    </source>
</evidence>
<dbReference type="InterPro" id="IPR029058">
    <property type="entry name" value="AB_hydrolase_fold"/>
</dbReference>
<dbReference type="InterPro" id="IPR050300">
    <property type="entry name" value="GDXG_lipolytic_enzyme"/>
</dbReference>
<evidence type="ECO:0000256" key="2">
    <source>
        <dbReference type="SAM" id="SignalP"/>
    </source>
</evidence>
<keyword evidence="2" id="KW-0732">Signal</keyword>
<evidence type="ECO:0000256" key="1">
    <source>
        <dbReference type="ARBA" id="ARBA00022801"/>
    </source>
</evidence>
<proteinExistence type="predicted"/>
<feature type="chain" id="PRO_5047420456" evidence="2">
    <location>
        <begin position="26"/>
        <end position="338"/>
    </location>
</feature>
<evidence type="ECO:0000313" key="4">
    <source>
        <dbReference type="EMBL" id="MFC3156887.1"/>
    </source>
</evidence>
<sequence length="338" mass="36546">MKFYSGVKRLLLLILLTALVPWASANEFTKHDDIVWANAGQRALKLDIYQPEKAQQAPVVVIYHGGGWLVNDESVMDSMSAYLAEHGGYVVANVNYRLLPDNGNTTQMNEIVEDVFGGLLWVKAHIAEYGGDPTRIAVTGDSAGGHLASMILTRGRQLESDGFAGDSLGFKPTWLPEGKTAEQVARDDGLAVQAAVISYGAFDLLSAAKSGFETSGNMFWQWAGAEPRGMFGSDSNVADNPDYYRAVSPLYNIPAFDEYPLPPQLHHVGSIDTTTPPQAVKAYVDALKAAGQPASLTIYEGNNHAYMDSGCIEALGSCFDTHAVPVLQDILVFLDENL</sequence>
<dbReference type="GO" id="GO:0016787">
    <property type="term" value="F:hydrolase activity"/>
    <property type="evidence" value="ECO:0007669"/>
    <property type="project" value="UniProtKB-KW"/>
</dbReference>
<dbReference type="EMBL" id="JBHRTL010000031">
    <property type="protein sequence ID" value="MFC3156887.1"/>
    <property type="molecule type" value="Genomic_DNA"/>
</dbReference>
<feature type="domain" description="BD-FAE-like" evidence="3">
    <location>
        <begin position="46"/>
        <end position="278"/>
    </location>
</feature>
<dbReference type="RefSeq" id="WP_382418344.1">
    <property type="nucleotide sequence ID" value="NZ_AP031500.1"/>
</dbReference>
<keyword evidence="5" id="KW-1185">Reference proteome</keyword>
<reference evidence="5" key="1">
    <citation type="journal article" date="2019" name="Int. J. Syst. Evol. Microbiol.">
        <title>The Global Catalogue of Microorganisms (GCM) 10K type strain sequencing project: providing services to taxonomists for standard genome sequencing and annotation.</title>
        <authorList>
            <consortium name="The Broad Institute Genomics Platform"/>
            <consortium name="The Broad Institute Genome Sequencing Center for Infectious Disease"/>
            <person name="Wu L."/>
            <person name="Ma J."/>
        </authorList>
    </citation>
    <scope>NUCLEOTIDE SEQUENCE [LARGE SCALE GENOMIC DNA]</scope>
    <source>
        <strain evidence="5">KCTC 52141</strain>
    </source>
</reference>
<dbReference type="Gene3D" id="3.40.50.1820">
    <property type="entry name" value="alpha/beta hydrolase"/>
    <property type="match status" value="1"/>
</dbReference>
<dbReference type="Pfam" id="PF20434">
    <property type="entry name" value="BD-FAE"/>
    <property type="match status" value="1"/>
</dbReference>
<name>A0ABV7HSX1_9GAMM</name>
<organism evidence="4 5">
    <name type="scientific">Gilvimarinus japonicus</name>
    <dbReference type="NCBI Taxonomy" id="1796469"/>
    <lineage>
        <taxon>Bacteria</taxon>
        <taxon>Pseudomonadati</taxon>
        <taxon>Pseudomonadota</taxon>
        <taxon>Gammaproteobacteria</taxon>
        <taxon>Cellvibrionales</taxon>
        <taxon>Cellvibrionaceae</taxon>
        <taxon>Gilvimarinus</taxon>
    </lineage>
</organism>
<accession>A0ABV7HSX1</accession>
<feature type="signal peptide" evidence="2">
    <location>
        <begin position="1"/>
        <end position="25"/>
    </location>
</feature>